<gene>
    <name evidence="3" type="ORF">WMW72_06050</name>
</gene>
<keyword evidence="2" id="KW-0472">Membrane</keyword>
<evidence type="ECO:0000313" key="3">
    <source>
        <dbReference type="EMBL" id="MEK8127474.1"/>
    </source>
</evidence>
<accession>A0ABU9DF20</accession>
<dbReference type="EMBL" id="JBBPCC010000002">
    <property type="protein sequence ID" value="MEK8127474.1"/>
    <property type="molecule type" value="Genomic_DNA"/>
</dbReference>
<keyword evidence="2" id="KW-0812">Transmembrane</keyword>
<protein>
    <submittedName>
        <fullName evidence="3">DUF4179 domain-containing protein</fullName>
    </submittedName>
</protein>
<evidence type="ECO:0000313" key="4">
    <source>
        <dbReference type="Proteomes" id="UP001469365"/>
    </source>
</evidence>
<comment type="caution">
    <text evidence="3">The sequence shown here is derived from an EMBL/GenBank/DDBJ whole genome shotgun (WGS) entry which is preliminary data.</text>
</comment>
<proteinExistence type="predicted"/>
<dbReference type="RefSeq" id="WP_341414516.1">
    <property type="nucleotide sequence ID" value="NZ_JBBPCC010000002.1"/>
</dbReference>
<keyword evidence="2" id="KW-1133">Transmembrane helix</keyword>
<dbReference type="Proteomes" id="UP001469365">
    <property type="component" value="Unassembled WGS sequence"/>
</dbReference>
<feature type="compositionally biased region" description="Basic and acidic residues" evidence="1">
    <location>
        <begin position="36"/>
        <end position="51"/>
    </location>
</feature>
<feature type="transmembrane region" description="Helical" evidence="2">
    <location>
        <begin position="60"/>
        <end position="84"/>
    </location>
</feature>
<name>A0ABU9DF20_9BACL</name>
<organism evidence="3 4">
    <name type="scientific">Paenibacillus filicis</name>
    <dbReference type="NCBI Taxonomy" id="669464"/>
    <lineage>
        <taxon>Bacteria</taxon>
        <taxon>Bacillati</taxon>
        <taxon>Bacillota</taxon>
        <taxon>Bacilli</taxon>
        <taxon>Bacillales</taxon>
        <taxon>Paenibacillaceae</taxon>
        <taxon>Paenibacillus</taxon>
    </lineage>
</organism>
<keyword evidence="4" id="KW-1185">Reference proteome</keyword>
<reference evidence="3 4" key="1">
    <citation type="submission" date="2024-04" db="EMBL/GenBank/DDBJ databases">
        <title>draft genome sequnece of Paenibacillus filicis.</title>
        <authorList>
            <person name="Kim D.-U."/>
        </authorList>
    </citation>
    <scope>NUCLEOTIDE SEQUENCE [LARGE SCALE GENOMIC DNA]</scope>
    <source>
        <strain evidence="3 4">KACC14197</strain>
    </source>
</reference>
<evidence type="ECO:0000256" key="2">
    <source>
        <dbReference type="SAM" id="Phobius"/>
    </source>
</evidence>
<evidence type="ECO:0000256" key="1">
    <source>
        <dbReference type="SAM" id="MobiDB-lite"/>
    </source>
</evidence>
<feature type="region of interest" description="Disordered" evidence="1">
    <location>
        <begin position="34"/>
        <end position="53"/>
    </location>
</feature>
<sequence length="553" mass="62378">MNSQQDQYLRELARKERPELPDFDAMWQRIQTNLETPEKFPRSQRDREARSGLRRRTTRLLPAAAAISTLLVAAPVVAGMTLGWPELMGRLGVSTAFNNGFGNPLDITVGSEGVDVTLHGVVTDAKRLDILFSAVVPDMPSYDYVKFTKASLTDGKGKSDELVNLIPTNASGGKLTGLLETDNGLSWGRNKLSLTLEGLTFFKYTDTPLPAPTAQLQAGQIIPTGTDYGALSIVSVERNGETVSIRYEVPVSSAEASHAHPHLFLTWGDKRISSDYAAVLPTDKENIQLSQANFKLTAREWEQASLHFSYLEKIRTIGGHWSASFDVDDSKARMAIYRQKLEVPEAANDSSMKFKELSITPLQIRIDYDDVRMLPHDAQYDYETYQLQVGERVISGGRWHDDKTRWFLRFESPEWYKDWSGVPMKLLLSDLIIRKRSTDQWQPLQQVTEQRQSFETTLDGFQVIFRYYRQGDDLLVESESADERFLGIGQTAIKQDGKWIYPEMDPMPPGGNGSSRRVNKYPGLLANKGKLELSPGFYSYRVPGHTREISIHN</sequence>